<reference evidence="2 3" key="1">
    <citation type="submission" date="2024-02" db="EMBL/GenBank/DDBJ databases">
        <authorList>
            <person name="Daric V."/>
            <person name="Darras S."/>
        </authorList>
    </citation>
    <scope>NUCLEOTIDE SEQUENCE [LARGE SCALE GENOMIC DNA]</scope>
</reference>
<protein>
    <submittedName>
        <fullName evidence="2">Uncharacterized protein</fullName>
    </submittedName>
</protein>
<sequence>MEAQHGKVTITSESNQAASDEQSKPHNLTSSNLSIIREKTEDASTYVTMEGNTSTSKSRKAIYSKPFKPHKSTPSELSIIHEKADDGPTYATMTDQISTTENHHVASGKSSKPGKPTSSELSIIREAENTTYVTMKDQSQIESVYENQNENFPKV</sequence>
<organism evidence="2 3">
    <name type="scientific">Clavelina lepadiformis</name>
    <name type="common">Light-bulb sea squirt</name>
    <name type="synonym">Ascidia lepadiformis</name>
    <dbReference type="NCBI Taxonomy" id="159417"/>
    <lineage>
        <taxon>Eukaryota</taxon>
        <taxon>Metazoa</taxon>
        <taxon>Chordata</taxon>
        <taxon>Tunicata</taxon>
        <taxon>Ascidiacea</taxon>
        <taxon>Aplousobranchia</taxon>
        <taxon>Clavelinidae</taxon>
        <taxon>Clavelina</taxon>
    </lineage>
</organism>
<feature type="compositionally biased region" description="Basic residues" evidence="1">
    <location>
        <begin position="57"/>
        <end position="71"/>
    </location>
</feature>
<evidence type="ECO:0000313" key="3">
    <source>
        <dbReference type="Proteomes" id="UP001642483"/>
    </source>
</evidence>
<dbReference type="Proteomes" id="UP001642483">
    <property type="component" value="Unassembled WGS sequence"/>
</dbReference>
<feature type="region of interest" description="Disordered" evidence="1">
    <location>
        <begin position="100"/>
        <end position="121"/>
    </location>
</feature>
<gene>
    <name evidence="2" type="ORF">CVLEPA_LOCUS23386</name>
</gene>
<feature type="compositionally biased region" description="Polar residues" evidence="1">
    <location>
        <begin position="9"/>
        <end position="34"/>
    </location>
</feature>
<accession>A0ABP0GH58</accession>
<evidence type="ECO:0000256" key="1">
    <source>
        <dbReference type="SAM" id="MobiDB-lite"/>
    </source>
</evidence>
<feature type="compositionally biased region" description="Polar residues" evidence="1">
    <location>
        <begin position="43"/>
        <end position="56"/>
    </location>
</feature>
<feature type="region of interest" description="Disordered" evidence="1">
    <location>
        <begin position="1"/>
        <end position="76"/>
    </location>
</feature>
<name>A0ABP0GH58_CLALP</name>
<feature type="compositionally biased region" description="Low complexity" evidence="1">
    <location>
        <begin position="107"/>
        <end position="119"/>
    </location>
</feature>
<evidence type="ECO:0000313" key="2">
    <source>
        <dbReference type="EMBL" id="CAK8690822.1"/>
    </source>
</evidence>
<keyword evidence="3" id="KW-1185">Reference proteome</keyword>
<proteinExistence type="predicted"/>
<dbReference type="EMBL" id="CAWYQH010000119">
    <property type="protein sequence ID" value="CAK8690822.1"/>
    <property type="molecule type" value="Genomic_DNA"/>
</dbReference>
<comment type="caution">
    <text evidence="2">The sequence shown here is derived from an EMBL/GenBank/DDBJ whole genome shotgun (WGS) entry which is preliminary data.</text>
</comment>